<dbReference type="EMBL" id="JBANQN010000004">
    <property type="protein sequence ID" value="KAK6791451.1"/>
    <property type="molecule type" value="Genomic_DNA"/>
</dbReference>
<name>A0AAN8TWJ7_SOLBU</name>
<keyword evidence="2" id="KW-1185">Reference proteome</keyword>
<reference evidence="1 2" key="1">
    <citation type="submission" date="2024-02" db="EMBL/GenBank/DDBJ databases">
        <title>de novo genome assembly of Solanum bulbocastanum strain 11H21.</title>
        <authorList>
            <person name="Hosaka A.J."/>
        </authorList>
    </citation>
    <scope>NUCLEOTIDE SEQUENCE [LARGE SCALE GENOMIC DNA]</scope>
    <source>
        <tissue evidence="1">Young leaves</tissue>
    </source>
</reference>
<evidence type="ECO:0000313" key="1">
    <source>
        <dbReference type="EMBL" id="KAK6791451.1"/>
    </source>
</evidence>
<protein>
    <submittedName>
        <fullName evidence="1">Uncharacterized protein</fullName>
    </submittedName>
</protein>
<dbReference type="AlphaFoldDB" id="A0AAN8TWJ7"/>
<sequence length="56" mass="6456">MYHMQPFELSLCFASRLISRRGRSSHFFKAMGVGSMLSYLTGSLAHFKHVHETTKH</sequence>
<comment type="caution">
    <text evidence="1">The sequence shown here is derived from an EMBL/GenBank/DDBJ whole genome shotgun (WGS) entry which is preliminary data.</text>
</comment>
<proteinExistence type="predicted"/>
<accession>A0AAN8TWJ7</accession>
<organism evidence="1 2">
    <name type="scientific">Solanum bulbocastanum</name>
    <name type="common">Wild potato</name>
    <dbReference type="NCBI Taxonomy" id="147425"/>
    <lineage>
        <taxon>Eukaryota</taxon>
        <taxon>Viridiplantae</taxon>
        <taxon>Streptophyta</taxon>
        <taxon>Embryophyta</taxon>
        <taxon>Tracheophyta</taxon>
        <taxon>Spermatophyta</taxon>
        <taxon>Magnoliopsida</taxon>
        <taxon>eudicotyledons</taxon>
        <taxon>Gunneridae</taxon>
        <taxon>Pentapetalae</taxon>
        <taxon>asterids</taxon>
        <taxon>lamiids</taxon>
        <taxon>Solanales</taxon>
        <taxon>Solanaceae</taxon>
        <taxon>Solanoideae</taxon>
        <taxon>Solaneae</taxon>
        <taxon>Solanum</taxon>
    </lineage>
</organism>
<gene>
    <name evidence="1" type="ORF">RDI58_010532</name>
</gene>
<evidence type="ECO:0000313" key="2">
    <source>
        <dbReference type="Proteomes" id="UP001371456"/>
    </source>
</evidence>
<dbReference type="Proteomes" id="UP001371456">
    <property type="component" value="Unassembled WGS sequence"/>
</dbReference>